<proteinExistence type="predicted"/>
<feature type="transmembrane region" description="Helical" evidence="1">
    <location>
        <begin position="1000"/>
        <end position="1021"/>
    </location>
</feature>
<sequence length="1023" mass="112275">MIEHIGLDLLSGPLAQVVSPGVATPEDAALIFSGPQFFIALLSGVILAFGFHLLLTNLSVAAGLTYIGQSSSSSSSSGSGSGDKKIATKVGVWTVITVSLALFCACFLAVKLSLYSSALLGAITGLVVWGTYFCLLFWVSSTTVGSLIGSVVKTATSSFQSLLGAATGAVGAKMASNQVIETAEATAAAVRRELTAGWSGNDIKDTLRDYVSSLTSPALDIAGLEAEFERLIHESDLTSLADRDTLSQLNRDSFEKLVSSRTDLSRKEASRIADRLYGTWNKALGKASGGDSLGELVNYLKSAHPEELLADTLGSRLDEFLGEMRQQRKGKEAKTNPLNQGLTTLMGVVMGRADLSDLDVEKITDRFKQLKHDVTGQVDTLTSQVSGSDRYSVVRADVETYLLNAYPWQLNTQRMQKEFWDVIYDPFADPGLMRQELMNLDQSFFAELLASRGLLTKGEIAEVSRQLEAVRLQALGEVSERYRIEAAKDTQSKVYTFLRQTPREELLSDMGTRAFSSLLDDPYADADDLQERFTPFTYEALTQTLSTRGDLSEAEIQAVASRLEGVMNNVRADAAGLQSSAKARVENQWTGLQHYLQNTHKAELNPEGIKADLATLLHEPDAGVHRLRQRLAQFDRDTLVQLLNQRQDLSEAEINRTLDQVESTWYKTINAPGALTAQAKAKYDEATSAIERYLLETGKPELNPEGIKRDLELLVNDPKAGVGAMRDRLSAMDRDTLVQLLSQREDLSEAEANRIIDDVLGNIRDILHMPQRLARRAQAQVISFETALEDYLRNTNKAALNPDDIKRDLKLLLNDPRLGAERLQTRLSRIDRDTVVALLAQRPDMTQAEAEAAVDQVLSVRNQVVAQIRNVQARVTSVVSNIMSRIRNYLDSLGRPELDYYGIRRDLQQLLDDPQAGFESLKVRLGQVDRGTLVAIMSSHDAISETDANRIIDQIEDVRTGALSKAEQLEHAVENRLSEIKHQAYQQVEDTRKTAAAASWWIFATATISALCAAAAGGLAVGS</sequence>
<dbReference type="RefSeq" id="WP_073606421.1">
    <property type="nucleotide sequence ID" value="NZ_MRCG01000001.1"/>
</dbReference>
<dbReference type="OrthoDB" id="415154at2"/>
<accession>A0A1U7JA53</accession>
<keyword evidence="1" id="KW-0472">Membrane</keyword>
<protein>
    <submittedName>
        <fullName evidence="2">Uncharacterized protein</fullName>
    </submittedName>
</protein>
<dbReference type="STRING" id="549789.NIES30_00425"/>
<feature type="transmembrane region" description="Helical" evidence="1">
    <location>
        <begin position="37"/>
        <end position="66"/>
    </location>
</feature>
<feature type="transmembrane region" description="Helical" evidence="1">
    <location>
        <begin position="117"/>
        <end position="139"/>
    </location>
</feature>
<reference evidence="2 3" key="1">
    <citation type="submission" date="2016-11" db="EMBL/GenBank/DDBJ databases">
        <title>Draft Genome Sequences of Nine Cyanobacterial Strains from Diverse Habitats.</title>
        <authorList>
            <person name="Zhu T."/>
            <person name="Hou S."/>
            <person name="Lu X."/>
            <person name="Hess W.R."/>
        </authorList>
    </citation>
    <scope>NUCLEOTIDE SEQUENCE [LARGE SCALE GENOMIC DNA]</scope>
    <source>
        <strain evidence="2 3">NIES-30</strain>
    </source>
</reference>
<evidence type="ECO:0000256" key="1">
    <source>
        <dbReference type="SAM" id="Phobius"/>
    </source>
</evidence>
<name>A0A1U7JA53_9CYAN</name>
<dbReference type="EMBL" id="MRCG01000001">
    <property type="protein sequence ID" value="OKH50606.1"/>
    <property type="molecule type" value="Genomic_DNA"/>
</dbReference>
<dbReference type="Proteomes" id="UP000185557">
    <property type="component" value="Unassembled WGS sequence"/>
</dbReference>
<gene>
    <name evidence="2" type="ORF">NIES30_00425</name>
</gene>
<organism evidence="2 3">
    <name type="scientific">Phormidium tenue NIES-30</name>
    <dbReference type="NCBI Taxonomy" id="549789"/>
    <lineage>
        <taxon>Bacteria</taxon>
        <taxon>Bacillati</taxon>
        <taxon>Cyanobacteriota</taxon>
        <taxon>Cyanophyceae</taxon>
        <taxon>Oscillatoriophycideae</taxon>
        <taxon>Oscillatoriales</taxon>
        <taxon>Oscillatoriaceae</taxon>
        <taxon>Phormidium</taxon>
    </lineage>
</organism>
<dbReference type="AlphaFoldDB" id="A0A1U7JA53"/>
<feature type="transmembrane region" description="Helical" evidence="1">
    <location>
        <begin position="86"/>
        <end position="110"/>
    </location>
</feature>
<evidence type="ECO:0000313" key="3">
    <source>
        <dbReference type="Proteomes" id="UP000185557"/>
    </source>
</evidence>
<evidence type="ECO:0000313" key="2">
    <source>
        <dbReference type="EMBL" id="OKH50606.1"/>
    </source>
</evidence>
<keyword evidence="1" id="KW-0812">Transmembrane</keyword>
<comment type="caution">
    <text evidence="2">The sequence shown here is derived from an EMBL/GenBank/DDBJ whole genome shotgun (WGS) entry which is preliminary data.</text>
</comment>
<keyword evidence="3" id="KW-1185">Reference proteome</keyword>
<keyword evidence="1" id="KW-1133">Transmembrane helix</keyword>